<reference evidence="1" key="1">
    <citation type="journal article" date="2013" name="Environ. Microbiol.">
        <title>Microbiota from the distal guts of lean and obese adolescents exhibit partial functional redundancy besides clear differences in community structure.</title>
        <authorList>
            <person name="Ferrer M."/>
            <person name="Ruiz A."/>
            <person name="Lanza F."/>
            <person name="Haange S.B."/>
            <person name="Oberbach A."/>
            <person name="Till H."/>
            <person name="Bargiela R."/>
            <person name="Campoy C."/>
            <person name="Segura M.T."/>
            <person name="Richter M."/>
            <person name="von Bergen M."/>
            <person name="Seifert J."/>
            <person name="Suarez A."/>
        </authorList>
    </citation>
    <scope>NUCLEOTIDE SEQUENCE</scope>
</reference>
<protein>
    <submittedName>
        <fullName evidence="1">Acetyltransferase, GNAT family</fullName>
    </submittedName>
</protein>
<sequence>IIECEHPAEAPEPAVARRRIGFYLRAGAHAAAMESRLFGVRYQIYSLPAGGFAKDEEIHRDLQELYRTMVPEPYYRGNVNFFGA</sequence>
<evidence type="ECO:0000313" key="1">
    <source>
        <dbReference type="EMBL" id="EKC51559.1"/>
    </source>
</evidence>
<dbReference type="GO" id="GO:0016740">
    <property type="term" value="F:transferase activity"/>
    <property type="evidence" value="ECO:0007669"/>
    <property type="project" value="UniProtKB-KW"/>
</dbReference>
<feature type="non-terminal residue" evidence="1">
    <location>
        <position position="1"/>
    </location>
</feature>
<organism evidence="1">
    <name type="scientific">human gut metagenome</name>
    <dbReference type="NCBI Taxonomy" id="408170"/>
    <lineage>
        <taxon>unclassified sequences</taxon>
        <taxon>metagenomes</taxon>
        <taxon>organismal metagenomes</taxon>
    </lineage>
</organism>
<dbReference type="AlphaFoldDB" id="K1S854"/>
<comment type="caution">
    <text evidence="1">The sequence shown here is derived from an EMBL/GenBank/DDBJ whole genome shotgun (WGS) entry which is preliminary data.</text>
</comment>
<keyword evidence="1" id="KW-0808">Transferase</keyword>
<accession>K1S854</accession>
<gene>
    <name evidence="1" type="ORF">OBE_13545</name>
</gene>
<name>K1S854_9ZZZZ</name>
<dbReference type="EMBL" id="AJWZ01009350">
    <property type="protein sequence ID" value="EKC51559.1"/>
    <property type="molecule type" value="Genomic_DNA"/>
</dbReference>
<proteinExistence type="predicted"/>